<name>A0ABT0BD65_9SPHN</name>
<sequence>MAQFVKQIGGYPRAIAQGAQPVIIAFSVAGFTGGALSAIGFLASQACRKTTIRIAAAIA</sequence>
<evidence type="ECO:0000256" key="1">
    <source>
        <dbReference type="SAM" id="Phobius"/>
    </source>
</evidence>
<dbReference type="RefSeq" id="WP_244019210.1">
    <property type="nucleotide sequence ID" value="NZ_JALHLF010000025.1"/>
</dbReference>
<accession>A0ABT0BD65</accession>
<reference evidence="2" key="1">
    <citation type="submission" date="2022-03" db="EMBL/GenBank/DDBJ databases">
        <title>Identification of a novel bacterium isolated from mangrove sediments.</title>
        <authorList>
            <person name="Pan X."/>
        </authorList>
    </citation>
    <scope>NUCLEOTIDE SEQUENCE</scope>
    <source>
        <strain evidence="2">B1949</strain>
    </source>
</reference>
<keyword evidence="1" id="KW-1133">Transmembrane helix</keyword>
<dbReference type="Proteomes" id="UP001162881">
    <property type="component" value="Unassembled WGS sequence"/>
</dbReference>
<dbReference type="EMBL" id="JALHLF010000025">
    <property type="protein sequence ID" value="MCJ2182793.1"/>
    <property type="molecule type" value="Genomic_DNA"/>
</dbReference>
<evidence type="ECO:0000313" key="2">
    <source>
        <dbReference type="EMBL" id="MCJ2182793.1"/>
    </source>
</evidence>
<keyword evidence="1" id="KW-0472">Membrane</keyword>
<evidence type="ECO:0000313" key="3">
    <source>
        <dbReference type="Proteomes" id="UP001162881"/>
    </source>
</evidence>
<organism evidence="2 3">
    <name type="scientific">Novosphingobium organovorum</name>
    <dbReference type="NCBI Taxonomy" id="2930092"/>
    <lineage>
        <taxon>Bacteria</taxon>
        <taxon>Pseudomonadati</taxon>
        <taxon>Pseudomonadota</taxon>
        <taxon>Alphaproteobacteria</taxon>
        <taxon>Sphingomonadales</taxon>
        <taxon>Sphingomonadaceae</taxon>
        <taxon>Novosphingobium</taxon>
    </lineage>
</organism>
<proteinExistence type="predicted"/>
<keyword evidence="3" id="KW-1185">Reference proteome</keyword>
<comment type="caution">
    <text evidence="2">The sequence shown here is derived from an EMBL/GenBank/DDBJ whole genome shotgun (WGS) entry which is preliminary data.</text>
</comment>
<gene>
    <name evidence="2" type="ORF">MTR62_08820</name>
</gene>
<feature type="transmembrane region" description="Helical" evidence="1">
    <location>
        <begin position="22"/>
        <end position="43"/>
    </location>
</feature>
<keyword evidence="1" id="KW-0812">Transmembrane</keyword>
<protein>
    <submittedName>
        <fullName evidence="2">Uncharacterized protein</fullName>
    </submittedName>
</protein>